<evidence type="ECO:0000313" key="9">
    <source>
        <dbReference type="Proteomes" id="UP000671914"/>
    </source>
</evidence>
<evidence type="ECO:0000256" key="1">
    <source>
        <dbReference type="ARBA" id="ARBA00007074"/>
    </source>
</evidence>
<dbReference type="InterPro" id="IPR038765">
    <property type="entry name" value="Papain-like_cys_pep_sf"/>
</dbReference>
<dbReference type="PANTHER" id="PTHR47359:SF3">
    <property type="entry name" value="NLP_P60 DOMAIN-CONTAINING PROTEIN-RELATED"/>
    <property type="match status" value="1"/>
</dbReference>
<dbReference type="Gene3D" id="3.90.1720.10">
    <property type="entry name" value="endopeptidase domain like (from Nostoc punctiforme)"/>
    <property type="match status" value="1"/>
</dbReference>
<feature type="domain" description="NlpC/P60" evidence="7">
    <location>
        <begin position="322"/>
        <end position="444"/>
    </location>
</feature>
<dbReference type="Pfam" id="PF00877">
    <property type="entry name" value="NLPC_P60"/>
    <property type="match status" value="1"/>
</dbReference>
<feature type="coiled-coil region" evidence="5">
    <location>
        <begin position="106"/>
        <end position="133"/>
    </location>
</feature>
<feature type="region of interest" description="Disordered" evidence="6">
    <location>
        <begin position="255"/>
        <end position="320"/>
    </location>
</feature>
<name>A0A975FP74_9MICO</name>
<dbReference type="InterPro" id="IPR000064">
    <property type="entry name" value="NLP_P60_dom"/>
</dbReference>
<dbReference type="GO" id="GO:0006508">
    <property type="term" value="P:proteolysis"/>
    <property type="evidence" value="ECO:0007669"/>
    <property type="project" value="UniProtKB-KW"/>
</dbReference>
<dbReference type="InterPro" id="IPR051794">
    <property type="entry name" value="PG_Endopeptidase_C40"/>
</dbReference>
<keyword evidence="2" id="KW-0645">Protease</keyword>
<evidence type="ECO:0000259" key="7">
    <source>
        <dbReference type="PROSITE" id="PS51935"/>
    </source>
</evidence>
<feature type="region of interest" description="Disordered" evidence="6">
    <location>
        <begin position="1"/>
        <end position="23"/>
    </location>
</feature>
<keyword evidence="4" id="KW-0788">Thiol protease</keyword>
<feature type="compositionally biased region" description="Pro residues" evidence="6">
    <location>
        <begin position="297"/>
        <end position="319"/>
    </location>
</feature>
<protein>
    <submittedName>
        <fullName evidence="8">C40 family peptidase</fullName>
    </submittedName>
</protein>
<comment type="similarity">
    <text evidence="1">Belongs to the peptidase C40 family.</text>
</comment>
<evidence type="ECO:0000313" key="8">
    <source>
        <dbReference type="EMBL" id="QTX05576.1"/>
    </source>
</evidence>
<keyword evidence="3" id="KW-0378">Hydrolase</keyword>
<dbReference type="GO" id="GO:0008234">
    <property type="term" value="F:cysteine-type peptidase activity"/>
    <property type="evidence" value="ECO:0007669"/>
    <property type="project" value="UniProtKB-KW"/>
</dbReference>
<evidence type="ECO:0000256" key="4">
    <source>
        <dbReference type="ARBA" id="ARBA00022807"/>
    </source>
</evidence>
<evidence type="ECO:0000256" key="2">
    <source>
        <dbReference type="ARBA" id="ARBA00022670"/>
    </source>
</evidence>
<gene>
    <name evidence="8" type="ORF">G127AT_05005</name>
</gene>
<dbReference type="EMBL" id="CP071696">
    <property type="protein sequence ID" value="QTX05576.1"/>
    <property type="molecule type" value="Genomic_DNA"/>
</dbReference>
<dbReference type="KEGG" id="aarc:G127AT_05005"/>
<dbReference type="AlphaFoldDB" id="A0A975FP74"/>
<organism evidence="8 9">
    <name type="scientific">Agromyces archimandritae</name>
    <dbReference type="NCBI Taxonomy" id="2781962"/>
    <lineage>
        <taxon>Bacteria</taxon>
        <taxon>Bacillati</taxon>
        <taxon>Actinomycetota</taxon>
        <taxon>Actinomycetes</taxon>
        <taxon>Micrococcales</taxon>
        <taxon>Microbacteriaceae</taxon>
        <taxon>Agromyces</taxon>
    </lineage>
</organism>
<evidence type="ECO:0000256" key="6">
    <source>
        <dbReference type="SAM" id="MobiDB-lite"/>
    </source>
</evidence>
<proteinExistence type="inferred from homology"/>
<sequence length="444" mass="45518">MAERFGRLGRRNRAAGARPAGRRRRTAAVGTAIGAVTASLGIAAPALAEDYPSWDEIEAAKQDERATQTEIDRIDGLLAGLREASEAASIEAMKAGEAYRKTVVARDGAADRERELREQAADAEEAAETSRMRAGLIAAHLAKTAGGDLSAALVLAEEDADGLLRGLGTATALGRRSQQIAEQAAQDRNAADSLGEQAAAATAERQRLAAEAEARADAANAAAERADAALAEQQQRSTQLYAQLARLKDTTAALEQERAEGQERERALAAQAERERRAAEESAGGDPAPAPGAGDPAPAPGPAPAPAPGPAPAPAPAPAPDLGAVETAIAFAAAQIGEPYVLGGAGPDVWDCSGLSMMAYAQAGISIGTHSATNQFSTLAGQGKAVGLGEIQRGDLLFWGGDGDYYHVAIYLGGGSILEAPREGVPVREYFIWGSPAAAARPAG</sequence>
<evidence type="ECO:0000256" key="3">
    <source>
        <dbReference type="ARBA" id="ARBA00022801"/>
    </source>
</evidence>
<feature type="compositionally biased region" description="Low complexity" evidence="6">
    <location>
        <begin position="284"/>
        <end position="296"/>
    </location>
</feature>
<dbReference type="Proteomes" id="UP000671914">
    <property type="component" value="Chromosome"/>
</dbReference>
<dbReference type="SUPFAM" id="SSF54001">
    <property type="entry name" value="Cysteine proteinases"/>
    <property type="match status" value="1"/>
</dbReference>
<evidence type="ECO:0000256" key="5">
    <source>
        <dbReference type="SAM" id="Coils"/>
    </source>
</evidence>
<feature type="region of interest" description="Disordered" evidence="6">
    <location>
        <begin position="185"/>
        <end position="212"/>
    </location>
</feature>
<keyword evidence="9" id="KW-1185">Reference proteome</keyword>
<feature type="compositionally biased region" description="Basic and acidic residues" evidence="6">
    <location>
        <begin position="255"/>
        <end position="280"/>
    </location>
</feature>
<reference evidence="8" key="1">
    <citation type="submission" date="2021-03" db="EMBL/GenBank/DDBJ databases">
        <title>Agromyces archimandritus sp. nov., isolated from the cockroach Archimandrita tessellata.</title>
        <authorList>
            <person name="Guzman J."/>
            <person name="Ortuzar M."/>
            <person name="Poehlein A."/>
            <person name="Daniel R."/>
            <person name="Trujillo M."/>
            <person name="Vilcinskas A."/>
        </authorList>
    </citation>
    <scope>NUCLEOTIDE SEQUENCE</scope>
    <source>
        <strain evidence="8">G127AT</strain>
    </source>
</reference>
<keyword evidence="5" id="KW-0175">Coiled coil</keyword>
<accession>A0A975FP74</accession>
<dbReference type="PROSITE" id="PS51935">
    <property type="entry name" value="NLPC_P60"/>
    <property type="match status" value="1"/>
</dbReference>
<dbReference type="RefSeq" id="WP_210900685.1">
    <property type="nucleotide sequence ID" value="NZ_CP071696.1"/>
</dbReference>
<dbReference type="PANTHER" id="PTHR47359">
    <property type="entry name" value="PEPTIDOGLYCAN DL-ENDOPEPTIDASE CWLO"/>
    <property type="match status" value="1"/>
</dbReference>